<feature type="compositionally biased region" description="Low complexity" evidence="1">
    <location>
        <begin position="10"/>
        <end position="22"/>
    </location>
</feature>
<evidence type="ECO:0000313" key="3">
    <source>
        <dbReference type="EMBL" id="KAJ0392381.1"/>
    </source>
</evidence>
<name>A0AAD5Q3W7_PYTIN</name>
<comment type="caution">
    <text evidence="3">The sequence shown here is derived from an EMBL/GenBank/DDBJ whole genome shotgun (WGS) entry which is preliminary data.</text>
</comment>
<feature type="domain" description="Retrotransposon gag" evidence="2">
    <location>
        <begin position="102"/>
        <end position="190"/>
    </location>
</feature>
<dbReference type="Proteomes" id="UP001209570">
    <property type="component" value="Unassembled WGS sequence"/>
</dbReference>
<dbReference type="AlphaFoldDB" id="A0AAD5Q3W7"/>
<dbReference type="InterPro" id="IPR005162">
    <property type="entry name" value="Retrotrans_gag_dom"/>
</dbReference>
<dbReference type="EMBL" id="JAKCXM010000646">
    <property type="protein sequence ID" value="KAJ0392381.1"/>
    <property type="molecule type" value="Genomic_DNA"/>
</dbReference>
<reference evidence="3" key="1">
    <citation type="submission" date="2021-12" db="EMBL/GenBank/DDBJ databases">
        <title>Prjna785345.</title>
        <authorList>
            <person name="Rujirawat T."/>
            <person name="Krajaejun T."/>
        </authorList>
    </citation>
    <scope>NUCLEOTIDE SEQUENCE</scope>
    <source>
        <strain evidence="3">Pi057C3</strain>
    </source>
</reference>
<feature type="region of interest" description="Disordered" evidence="1">
    <location>
        <begin position="1"/>
        <end position="70"/>
    </location>
</feature>
<keyword evidence="4" id="KW-1185">Reference proteome</keyword>
<dbReference type="Pfam" id="PF03732">
    <property type="entry name" value="Retrotrans_gag"/>
    <property type="match status" value="1"/>
</dbReference>
<evidence type="ECO:0000256" key="1">
    <source>
        <dbReference type="SAM" id="MobiDB-lite"/>
    </source>
</evidence>
<accession>A0AAD5Q3W7</accession>
<protein>
    <recommendedName>
        <fullName evidence="2">Retrotransposon gag domain-containing protein</fullName>
    </recommendedName>
</protein>
<proteinExistence type="predicted"/>
<gene>
    <name evidence="3" type="ORF">P43SY_006341</name>
</gene>
<sequence>MAETEHTEQGGKAAAAEDVAQVAGGGYGTQSATGDVDAGPDGDADGENPGGRAPVRSRPRRARANWDRRTAAKNGVDNAVRADEVLVGGKWPTEALYYVAGSKLRGSAATFFASMEAIAATADRTYDALATRLKQQYGTELTEAATVNKLLQRKKQPTEMYREYGMALRQAAEGVQVGEQFFIEAFQCGLGDFTGSMVRNWAPNTLMDAVHCATLARGHDGRGAEKPNWTRGRGVRAPEAAPVNLVQTTGEVGGAAVNPDVKGECTVA</sequence>
<organism evidence="3 4">
    <name type="scientific">Pythium insidiosum</name>
    <name type="common">Pythiosis disease agent</name>
    <dbReference type="NCBI Taxonomy" id="114742"/>
    <lineage>
        <taxon>Eukaryota</taxon>
        <taxon>Sar</taxon>
        <taxon>Stramenopiles</taxon>
        <taxon>Oomycota</taxon>
        <taxon>Peronosporomycetes</taxon>
        <taxon>Pythiales</taxon>
        <taxon>Pythiaceae</taxon>
        <taxon>Pythium</taxon>
    </lineage>
</organism>
<evidence type="ECO:0000259" key="2">
    <source>
        <dbReference type="Pfam" id="PF03732"/>
    </source>
</evidence>
<evidence type="ECO:0000313" key="4">
    <source>
        <dbReference type="Proteomes" id="UP001209570"/>
    </source>
</evidence>